<dbReference type="Gene3D" id="2.60.120.200">
    <property type="match status" value="1"/>
</dbReference>
<dbReference type="NCBIfam" id="TIGR04183">
    <property type="entry name" value="Por_Secre_tail"/>
    <property type="match status" value="1"/>
</dbReference>
<evidence type="ECO:0000256" key="1">
    <source>
        <dbReference type="ARBA" id="ARBA00022729"/>
    </source>
</evidence>
<reference evidence="4 5" key="1">
    <citation type="submission" date="2020-03" db="EMBL/GenBank/DDBJ databases">
        <title>Tamlana sp. nov, isolated from XXX.</title>
        <authorList>
            <person name="Cao W.R."/>
        </authorList>
    </citation>
    <scope>NUCLEOTIDE SEQUENCE [LARGE SCALE GENOMIC DNA]</scope>
    <source>
        <strain evidence="4 5">HST1-43</strain>
    </source>
</reference>
<feature type="chain" id="PRO_5045303030" evidence="2">
    <location>
        <begin position="20"/>
        <end position="322"/>
    </location>
</feature>
<feature type="domain" description="Secretion system C-terminal sorting" evidence="3">
    <location>
        <begin position="256"/>
        <end position="315"/>
    </location>
</feature>
<dbReference type="Proteomes" id="UP000760545">
    <property type="component" value="Unassembled WGS sequence"/>
</dbReference>
<name>A0ABX1DAY7_9FLAO</name>
<accession>A0ABX1DAY7</accession>
<dbReference type="Pfam" id="PF18962">
    <property type="entry name" value="Por_Secre_tail"/>
    <property type="match status" value="1"/>
</dbReference>
<sequence>MKKITFLLLFTTFVLSSTAQNLALDFDGTSEQYIETSSIVPLTDSFTVMGWVYARAGHTQIFSWGSPNVNKYIQIKTNFNGTFQIYSAGGVINLYSSTRILNGWHHVAVTNNSGSVAIYVDGVNEGTASADFSAITPTKTTLGSALINGTMQGSGNFQIDEFSVWNIALSGEDILKYKSAPPVGEETGLVFAYNFDPEGATAEGDNTAITTINSLTWNYNGTLTGFSLNGSSSNYVERPSESLSVTEVRIEKNVSIYPNPTKDFFKVNGFEGQLNYDIYNAVGLKVKSGRMESNSPINIKPLSNGVYFVHLENNSLLKFIKN</sequence>
<dbReference type="InterPro" id="IPR026444">
    <property type="entry name" value="Secre_tail"/>
</dbReference>
<evidence type="ECO:0000313" key="4">
    <source>
        <dbReference type="EMBL" id="NJX14809.1"/>
    </source>
</evidence>
<protein>
    <submittedName>
        <fullName evidence="4">T9SS type A sorting domain-containing protein</fullName>
    </submittedName>
</protein>
<keyword evidence="1 2" id="KW-0732">Signal</keyword>
<comment type="caution">
    <text evidence="4">The sequence shown here is derived from an EMBL/GenBank/DDBJ whole genome shotgun (WGS) entry which is preliminary data.</text>
</comment>
<keyword evidence="5" id="KW-1185">Reference proteome</keyword>
<evidence type="ECO:0000259" key="3">
    <source>
        <dbReference type="Pfam" id="PF18962"/>
    </source>
</evidence>
<dbReference type="SUPFAM" id="SSF49899">
    <property type="entry name" value="Concanavalin A-like lectins/glucanases"/>
    <property type="match status" value="1"/>
</dbReference>
<proteinExistence type="predicted"/>
<organism evidence="4 5">
    <name type="scientific">Tamlana crocina</name>
    <dbReference type="NCBI Taxonomy" id="393006"/>
    <lineage>
        <taxon>Bacteria</taxon>
        <taxon>Pseudomonadati</taxon>
        <taxon>Bacteroidota</taxon>
        <taxon>Flavobacteriia</taxon>
        <taxon>Flavobacteriales</taxon>
        <taxon>Flavobacteriaceae</taxon>
        <taxon>Tamlana</taxon>
    </lineage>
</organism>
<evidence type="ECO:0000313" key="5">
    <source>
        <dbReference type="Proteomes" id="UP000760545"/>
    </source>
</evidence>
<feature type="signal peptide" evidence="2">
    <location>
        <begin position="1"/>
        <end position="19"/>
    </location>
</feature>
<gene>
    <name evidence="4" type="ORF">HC176_04850</name>
</gene>
<dbReference type="InterPro" id="IPR013320">
    <property type="entry name" value="ConA-like_dom_sf"/>
</dbReference>
<evidence type="ECO:0000256" key="2">
    <source>
        <dbReference type="SAM" id="SignalP"/>
    </source>
</evidence>
<dbReference type="EMBL" id="JAAVJS010000005">
    <property type="protein sequence ID" value="NJX14809.1"/>
    <property type="molecule type" value="Genomic_DNA"/>
</dbReference>
<dbReference type="RefSeq" id="WP_167917049.1">
    <property type="nucleotide sequence ID" value="NZ_JAAVJS010000005.1"/>
</dbReference>
<dbReference type="Pfam" id="PF13385">
    <property type="entry name" value="Laminin_G_3"/>
    <property type="match status" value="1"/>
</dbReference>